<sequence length="280" mass="29688">MASSYLPRMSFFRSHPDVPATAPALDTPWTTTDPDVEDLSPPERAGLSTLTTAARPIMERAAAAAAAASPPAPPDDLLRCVAASAVERDTLLLSFLRDAGGDVPAAAVALEATLRWRAKRRVSAVPPSAVDAPDANFPAYLLGPTCDDPRPGGAGLLAYAALAQFERKTLRRAALVEAVIKLFFTHYPERHGRLYLVNYPLSVLAVYKLLVPLLGARVIREIRWVPATGEGVVPVLRREVGASRLPRWLGGDADEPIPVGVDPATLGVFQVPPLQGGGGA</sequence>
<proteinExistence type="predicted"/>
<organism evidence="1 2">
    <name type="scientific">Pyropia yezoensis</name>
    <name type="common">Susabi-nori</name>
    <name type="synonym">Porphyra yezoensis</name>
    <dbReference type="NCBI Taxonomy" id="2788"/>
    <lineage>
        <taxon>Eukaryota</taxon>
        <taxon>Rhodophyta</taxon>
        <taxon>Bangiophyceae</taxon>
        <taxon>Bangiales</taxon>
        <taxon>Bangiaceae</taxon>
        <taxon>Pyropia</taxon>
    </lineage>
</organism>
<dbReference type="EMBL" id="CM020620">
    <property type="protein sequence ID" value="KAK1866968.1"/>
    <property type="molecule type" value="Genomic_DNA"/>
</dbReference>
<name>A0ACC3CAS6_PYRYE</name>
<keyword evidence="2" id="KW-1185">Reference proteome</keyword>
<evidence type="ECO:0000313" key="2">
    <source>
        <dbReference type="Proteomes" id="UP000798662"/>
    </source>
</evidence>
<comment type="caution">
    <text evidence="1">The sequence shown here is derived from an EMBL/GenBank/DDBJ whole genome shotgun (WGS) entry which is preliminary data.</text>
</comment>
<evidence type="ECO:0000313" key="1">
    <source>
        <dbReference type="EMBL" id="KAK1866968.1"/>
    </source>
</evidence>
<gene>
    <name evidence="1" type="ORF">I4F81_009480</name>
</gene>
<reference evidence="1" key="1">
    <citation type="submission" date="2019-11" db="EMBL/GenBank/DDBJ databases">
        <title>Nori genome reveals adaptations in red seaweeds to the harsh intertidal environment.</title>
        <authorList>
            <person name="Wang D."/>
            <person name="Mao Y."/>
        </authorList>
    </citation>
    <scope>NUCLEOTIDE SEQUENCE</scope>
    <source>
        <tissue evidence="1">Gametophyte</tissue>
    </source>
</reference>
<dbReference type="Proteomes" id="UP000798662">
    <property type="component" value="Chromosome 3"/>
</dbReference>
<protein>
    <submittedName>
        <fullName evidence="1">Uncharacterized protein</fullName>
    </submittedName>
</protein>
<accession>A0ACC3CAS6</accession>